<feature type="domain" description="HNH" evidence="1">
    <location>
        <begin position="10"/>
        <end position="37"/>
    </location>
</feature>
<dbReference type="Pfam" id="PF01844">
    <property type="entry name" value="HNH"/>
    <property type="match status" value="1"/>
</dbReference>
<dbReference type="GO" id="GO:0004519">
    <property type="term" value="F:endonuclease activity"/>
    <property type="evidence" value="ECO:0007669"/>
    <property type="project" value="InterPro"/>
</dbReference>
<evidence type="ECO:0000313" key="2">
    <source>
        <dbReference type="EMBL" id="CAA9518097.1"/>
    </source>
</evidence>
<gene>
    <name evidence="2" type="ORF">AVDCRST_MAG67-3184</name>
</gene>
<sequence>MVLYRDAFTCQRCGSPANHVDHVQPVLFGGTSDPANL</sequence>
<dbReference type="Gene3D" id="1.10.30.50">
    <property type="match status" value="1"/>
</dbReference>
<reference evidence="2" key="1">
    <citation type="submission" date="2020-02" db="EMBL/GenBank/DDBJ databases">
        <authorList>
            <person name="Meier V. D."/>
        </authorList>
    </citation>
    <scope>NUCLEOTIDE SEQUENCE</scope>
    <source>
        <strain evidence="2">AVDCRST_MAG67</strain>
    </source>
</reference>
<dbReference type="EMBL" id="CADCVQ010000135">
    <property type="protein sequence ID" value="CAA9518097.1"/>
    <property type="molecule type" value="Genomic_DNA"/>
</dbReference>
<organism evidence="2">
    <name type="scientific">uncultured Solirubrobacteraceae bacterium</name>
    <dbReference type="NCBI Taxonomy" id="1162706"/>
    <lineage>
        <taxon>Bacteria</taxon>
        <taxon>Bacillati</taxon>
        <taxon>Actinomycetota</taxon>
        <taxon>Thermoleophilia</taxon>
        <taxon>Solirubrobacterales</taxon>
        <taxon>Solirubrobacteraceae</taxon>
        <taxon>environmental samples</taxon>
    </lineage>
</organism>
<evidence type="ECO:0000259" key="1">
    <source>
        <dbReference type="Pfam" id="PF01844"/>
    </source>
</evidence>
<dbReference type="AlphaFoldDB" id="A0A6J4TA77"/>
<protein>
    <recommendedName>
        <fullName evidence="1">HNH domain-containing protein</fullName>
    </recommendedName>
</protein>
<dbReference type="GO" id="GO:0008270">
    <property type="term" value="F:zinc ion binding"/>
    <property type="evidence" value="ECO:0007669"/>
    <property type="project" value="InterPro"/>
</dbReference>
<proteinExistence type="predicted"/>
<accession>A0A6J4TA77</accession>
<dbReference type="GO" id="GO:0003676">
    <property type="term" value="F:nucleic acid binding"/>
    <property type="evidence" value="ECO:0007669"/>
    <property type="project" value="InterPro"/>
</dbReference>
<dbReference type="InterPro" id="IPR002711">
    <property type="entry name" value="HNH"/>
</dbReference>
<name>A0A6J4TA77_9ACTN</name>